<gene>
    <name evidence="1" type="ORF">NCTC10115_00903</name>
</gene>
<dbReference type="AlphaFoldDB" id="A0A3B0PBT7"/>
<reference evidence="2" key="1">
    <citation type="submission" date="2018-06" db="EMBL/GenBank/DDBJ databases">
        <authorList>
            <consortium name="Pathogen Informatics"/>
        </authorList>
    </citation>
    <scope>NUCLEOTIDE SEQUENCE [LARGE SCALE GENOMIC DNA]</scope>
    <source>
        <strain evidence="2">NCTC10115</strain>
    </source>
</reference>
<dbReference type="EMBL" id="LS991952">
    <property type="protein sequence ID" value="SYV94578.1"/>
    <property type="molecule type" value="Genomic_DNA"/>
</dbReference>
<proteinExistence type="predicted"/>
<evidence type="ECO:0000313" key="2">
    <source>
        <dbReference type="Proteomes" id="UP000260136"/>
    </source>
</evidence>
<feature type="non-terminal residue" evidence="1">
    <location>
        <position position="78"/>
    </location>
</feature>
<name>A0A3B0PBT7_MYCGL</name>
<sequence length="78" mass="9412">MSNNTYSIKNLSNETIKRFVNQLKTYEIDNNNELIYKRFNYLDYLIISVYKSNSILIQLTKLANSSHLDEFIDKYCFW</sequence>
<protein>
    <submittedName>
        <fullName evidence="1">Uncharacterized protein</fullName>
    </submittedName>
</protein>
<organism evidence="1 2">
    <name type="scientific">Mycoplasmoides gallisepticum</name>
    <name type="common">Mycoplasma gallisepticum</name>
    <dbReference type="NCBI Taxonomy" id="2096"/>
    <lineage>
        <taxon>Bacteria</taxon>
        <taxon>Bacillati</taxon>
        <taxon>Mycoplasmatota</taxon>
        <taxon>Mycoplasmoidales</taxon>
        <taxon>Mycoplasmoidaceae</taxon>
        <taxon>Mycoplasmoides</taxon>
    </lineage>
</organism>
<evidence type="ECO:0000313" key="1">
    <source>
        <dbReference type="EMBL" id="SYV94578.1"/>
    </source>
</evidence>
<accession>A0A3B0PBT7</accession>
<dbReference type="Proteomes" id="UP000260136">
    <property type="component" value="Chromosome"/>
</dbReference>